<dbReference type="Gene3D" id="3.40.50.300">
    <property type="entry name" value="P-loop containing nucleotide triphosphate hydrolases"/>
    <property type="match status" value="1"/>
</dbReference>
<comment type="caution">
    <text evidence="5">The sequence shown here is derived from an EMBL/GenBank/DDBJ whole genome shotgun (WGS) entry which is preliminary data.</text>
</comment>
<keyword evidence="2" id="KW-0547">Nucleotide-binding</keyword>
<dbReference type="PANTHER" id="PTHR45772:SF7">
    <property type="entry name" value="AMINO ACID ABC TRANSPORTER ATP-BINDING PROTEIN"/>
    <property type="match status" value="1"/>
</dbReference>
<dbReference type="Pfam" id="PF00005">
    <property type="entry name" value="ABC_tran"/>
    <property type="match status" value="1"/>
</dbReference>
<dbReference type="GO" id="GO:0005304">
    <property type="term" value="F:L-valine transmembrane transporter activity"/>
    <property type="evidence" value="ECO:0007669"/>
    <property type="project" value="TreeGrafter"/>
</dbReference>
<dbReference type="GO" id="GO:0015192">
    <property type="term" value="F:L-phenylalanine transmembrane transporter activity"/>
    <property type="evidence" value="ECO:0007669"/>
    <property type="project" value="TreeGrafter"/>
</dbReference>
<name>A0A9D2G6D2_9FIRM</name>
<keyword evidence="3 5" id="KW-0067">ATP-binding</keyword>
<dbReference type="GO" id="GO:1903806">
    <property type="term" value="P:L-isoleucine import across plasma membrane"/>
    <property type="evidence" value="ECO:0007669"/>
    <property type="project" value="TreeGrafter"/>
</dbReference>
<protein>
    <submittedName>
        <fullName evidence="5">ABC transporter ATP-binding protein</fullName>
    </submittedName>
</protein>
<proteinExistence type="predicted"/>
<dbReference type="InterPro" id="IPR027417">
    <property type="entry name" value="P-loop_NTPase"/>
</dbReference>
<accession>A0A9D2G6D2</accession>
<dbReference type="InterPro" id="IPR003593">
    <property type="entry name" value="AAA+_ATPase"/>
</dbReference>
<evidence type="ECO:0000256" key="1">
    <source>
        <dbReference type="ARBA" id="ARBA00022448"/>
    </source>
</evidence>
<dbReference type="GO" id="GO:0042941">
    <property type="term" value="P:D-alanine transmembrane transport"/>
    <property type="evidence" value="ECO:0007669"/>
    <property type="project" value="TreeGrafter"/>
</dbReference>
<evidence type="ECO:0000313" key="5">
    <source>
        <dbReference type="EMBL" id="HIZ73889.1"/>
    </source>
</evidence>
<dbReference type="InterPro" id="IPR032823">
    <property type="entry name" value="BCA_ABC_TP_C"/>
</dbReference>
<evidence type="ECO:0000256" key="3">
    <source>
        <dbReference type="ARBA" id="ARBA00022840"/>
    </source>
</evidence>
<dbReference type="CDD" id="cd03219">
    <property type="entry name" value="ABC_Mj1267_LivG_branched"/>
    <property type="match status" value="1"/>
</dbReference>
<organism evidence="5 6">
    <name type="scientific">Candidatus Mediterraneibacter stercoravium</name>
    <dbReference type="NCBI Taxonomy" id="2838685"/>
    <lineage>
        <taxon>Bacteria</taxon>
        <taxon>Bacillati</taxon>
        <taxon>Bacillota</taxon>
        <taxon>Clostridia</taxon>
        <taxon>Lachnospirales</taxon>
        <taxon>Lachnospiraceae</taxon>
        <taxon>Mediterraneibacter</taxon>
    </lineage>
</organism>
<evidence type="ECO:0000256" key="2">
    <source>
        <dbReference type="ARBA" id="ARBA00022741"/>
    </source>
</evidence>
<reference evidence="5" key="1">
    <citation type="journal article" date="2021" name="PeerJ">
        <title>Extensive microbial diversity within the chicken gut microbiome revealed by metagenomics and culture.</title>
        <authorList>
            <person name="Gilroy R."/>
            <person name="Ravi A."/>
            <person name="Getino M."/>
            <person name="Pursley I."/>
            <person name="Horton D.L."/>
            <person name="Alikhan N.F."/>
            <person name="Baker D."/>
            <person name="Gharbi K."/>
            <person name="Hall N."/>
            <person name="Watson M."/>
            <person name="Adriaenssens E.M."/>
            <person name="Foster-Nyarko E."/>
            <person name="Jarju S."/>
            <person name="Secka A."/>
            <person name="Antonio M."/>
            <person name="Oren A."/>
            <person name="Chaudhuri R.R."/>
            <person name="La Ragione R."/>
            <person name="Hildebrand F."/>
            <person name="Pallen M.J."/>
        </authorList>
    </citation>
    <scope>NUCLEOTIDE SEQUENCE</scope>
    <source>
        <strain evidence="5">CHK196-3914</strain>
    </source>
</reference>
<dbReference type="GO" id="GO:0005886">
    <property type="term" value="C:plasma membrane"/>
    <property type="evidence" value="ECO:0007669"/>
    <property type="project" value="TreeGrafter"/>
</dbReference>
<dbReference type="EMBL" id="DXAY01000033">
    <property type="protein sequence ID" value="HIZ73889.1"/>
    <property type="molecule type" value="Genomic_DNA"/>
</dbReference>
<gene>
    <name evidence="5" type="ORF">H9723_01410</name>
</gene>
<dbReference type="InterPro" id="IPR051120">
    <property type="entry name" value="ABC_AA/LPS_Transport"/>
</dbReference>
<dbReference type="InterPro" id="IPR003439">
    <property type="entry name" value="ABC_transporter-like_ATP-bd"/>
</dbReference>
<dbReference type="PROSITE" id="PS50893">
    <property type="entry name" value="ABC_TRANSPORTER_2"/>
    <property type="match status" value="1"/>
</dbReference>
<evidence type="ECO:0000313" key="6">
    <source>
        <dbReference type="Proteomes" id="UP000824116"/>
    </source>
</evidence>
<dbReference type="AlphaFoldDB" id="A0A9D2G6D2"/>
<dbReference type="SMART" id="SM00382">
    <property type="entry name" value="AAA"/>
    <property type="match status" value="1"/>
</dbReference>
<evidence type="ECO:0000259" key="4">
    <source>
        <dbReference type="PROSITE" id="PS50893"/>
    </source>
</evidence>
<dbReference type="GO" id="GO:0015808">
    <property type="term" value="P:L-alanine transport"/>
    <property type="evidence" value="ECO:0007669"/>
    <property type="project" value="TreeGrafter"/>
</dbReference>
<dbReference type="Proteomes" id="UP000824116">
    <property type="component" value="Unassembled WGS sequence"/>
</dbReference>
<dbReference type="PANTHER" id="PTHR45772">
    <property type="entry name" value="CONSERVED COMPONENT OF ABC TRANSPORTER FOR NATURAL AMINO ACIDS-RELATED"/>
    <property type="match status" value="1"/>
</dbReference>
<keyword evidence="1" id="KW-0813">Transport</keyword>
<sequence length="243" mass="27026">MSNILEIQNLTKNFRGLKAVNNVSFTVEEGCITGMIGSNGAGKTTVFNMISGVLVPSDGKIIYKGQDITGTKAHKYSGMGIARTFQIMKPLRNMTVLENVISGAMFGRKVLKNAKEAREYAEEILQFTGMYEKKDLYPMDMGTPFKKRLEVARALATDPDLLLLDEVMAGLNPTETDEAVELFRKINDQGTTILLIEHVMRAVTNLCKKVVVMHHGEKITEGTPEEVMNDPYVIEIYLGKEDD</sequence>
<feature type="domain" description="ABC transporter" evidence="4">
    <location>
        <begin position="5"/>
        <end position="240"/>
    </location>
</feature>
<dbReference type="GO" id="GO:0015188">
    <property type="term" value="F:L-isoleucine transmembrane transporter activity"/>
    <property type="evidence" value="ECO:0007669"/>
    <property type="project" value="TreeGrafter"/>
</dbReference>
<dbReference type="SUPFAM" id="SSF52540">
    <property type="entry name" value="P-loop containing nucleoside triphosphate hydrolases"/>
    <property type="match status" value="1"/>
</dbReference>
<dbReference type="FunFam" id="3.40.50.300:FF:000421">
    <property type="entry name" value="Branched-chain amino acid ABC transporter ATP-binding protein"/>
    <property type="match status" value="1"/>
</dbReference>
<reference evidence="5" key="2">
    <citation type="submission" date="2021-04" db="EMBL/GenBank/DDBJ databases">
        <authorList>
            <person name="Gilroy R."/>
        </authorList>
    </citation>
    <scope>NUCLEOTIDE SEQUENCE</scope>
    <source>
        <strain evidence="5">CHK196-3914</strain>
    </source>
</reference>
<dbReference type="GO" id="GO:0005524">
    <property type="term" value="F:ATP binding"/>
    <property type="evidence" value="ECO:0007669"/>
    <property type="project" value="UniProtKB-KW"/>
</dbReference>
<dbReference type="GO" id="GO:0016887">
    <property type="term" value="F:ATP hydrolysis activity"/>
    <property type="evidence" value="ECO:0007669"/>
    <property type="project" value="InterPro"/>
</dbReference>
<dbReference type="GO" id="GO:1903805">
    <property type="term" value="P:L-valine import across plasma membrane"/>
    <property type="evidence" value="ECO:0007669"/>
    <property type="project" value="TreeGrafter"/>
</dbReference>
<dbReference type="Pfam" id="PF12399">
    <property type="entry name" value="BCA_ABC_TP_C"/>
    <property type="match status" value="1"/>
</dbReference>